<organism evidence="9 10">
    <name type="scientific">Candidatus Dormiibacter inghamiae</name>
    <dbReference type="NCBI Taxonomy" id="3127013"/>
    <lineage>
        <taxon>Bacteria</taxon>
        <taxon>Bacillati</taxon>
        <taxon>Candidatus Dormiibacterota</taxon>
        <taxon>Candidatus Dormibacteria</taxon>
        <taxon>Candidatus Dormibacterales</taxon>
        <taxon>Candidatus Dormibacteraceae</taxon>
        <taxon>Candidatus Dormiibacter</taxon>
    </lineage>
</organism>
<dbReference type="PANTHER" id="PTHR43668">
    <property type="entry name" value="ALLANTOINASE"/>
    <property type="match status" value="1"/>
</dbReference>
<dbReference type="Gene3D" id="2.30.40.10">
    <property type="entry name" value="Urease, subunit C, domain 1"/>
    <property type="match status" value="1"/>
</dbReference>
<proteinExistence type="inferred from homology"/>
<dbReference type="Pfam" id="PF01979">
    <property type="entry name" value="Amidohydro_1"/>
    <property type="match status" value="1"/>
</dbReference>
<dbReference type="EMBL" id="JAEKNQ010000033">
    <property type="protein sequence ID" value="MBJ7603196.1"/>
    <property type="molecule type" value="Genomic_DNA"/>
</dbReference>
<reference evidence="9 10" key="1">
    <citation type="submission" date="2020-10" db="EMBL/GenBank/DDBJ databases">
        <title>Ca. Dormibacterota MAGs.</title>
        <authorList>
            <person name="Montgomery K."/>
        </authorList>
    </citation>
    <scope>NUCLEOTIDE SEQUENCE [LARGE SCALE GENOMIC DNA]</scope>
    <source>
        <strain evidence="9">SC8811_S16_3</strain>
    </source>
</reference>
<evidence type="ECO:0000259" key="7">
    <source>
        <dbReference type="Pfam" id="PF01979"/>
    </source>
</evidence>
<accession>A0A934KGR6</accession>
<comment type="function">
    <text evidence="2">Catalyzes the reversible cyclization of carbamoyl aspartate to dihydroorotate.</text>
</comment>
<dbReference type="InterPro" id="IPR024403">
    <property type="entry name" value="DHOase_cat"/>
</dbReference>
<dbReference type="InterPro" id="IPR002195">
    <property type="entry name" value="Dihydroorotase_CS"/>
</dbReference>
<name>A0A934KGR6_9BACT</name>
<dbReference type="Gene3D" id="3.20.20.140">
    <property type="entry name" value="Metal-dependent hydrolases"/>
    <property type="match status" value="1"/>
</dbReference>
<keyword evidence="5" id="KW-0378">Hydrolase</keyword>
<dbReference type="Proteomes" id="UP000620075">
    <property type="component" value="Unassembled WGS sequence"/>
</dbReference>
<comment type="similarity">
    <text evidence="3">Belongs to the metallo-dependent hydrolases superfamily. DHOase family. Class I DHOase subfamily.</text>
</comment>
<keyword evidence="4" id="KW-0479">Metal-binding</keyword>
<evidence type="ECO:0000313" key="10">
    <source>
        <dbReference type="Proteomes" id="UP000620075"/>
    </source>
</evidence>
<dbReference type="PROSITE" id="PS00483">
    <property type="entry name" value="DIHYDROOROTASE_2"/>
    <property type="match status" value="1"/>
</dbReference>
<dbReference type="InterPro" id="IPR032466">
    <property type="entry name" value="Metal_Hydrolase"/>
</dbReference>
<feature type="domain" description="Amidohydrolase-related" evidence="7">
    <location>
        <begin position="300"/>
        <end position="437"/>
    </location>
</feature>
<evidence type="ECO:0000256" key="4">
    <source>
        <dbReference type="ARBA" id="ARBA00022723"/>
    </source>
</evidence>
<protein>
    <submittedName>
        <fullName evidence="9">Dihydroorotase family protein</fullName>
    </submittedName>
</protein>
<dbReference type="Pfam" id="PF12890">
    <property type="entry name" value="DHOase"/>
    <property type="match status" value="1"/>
</dbReference>
<dbReference type="GO" id="GO:0006145">
    <property type="term" value="P:purine nucleobase catabolic process"/>
    <property type="evidence" value="ECO:0007669"/>
    <property type="project" value="TreeGrafter"/>
</dbReference>
<evidence type="ECO:0000256" key="6">
    <source>
        <dbReference type="ARBA" id="ARBA00022975"/>
    </source>
</evidence>
<evidence type="ECO:0000256" key="1">
    <source>
        <dbReference type="ARBA" id="ARBA00001947"/>
    </source>
</evidence>
<evidence type="ECO:0000256" key="5">
    <source>
        <dbReference type="ARBA" id="ARBA00022801"/>
    </source>
</evidence>
<dbReference type="GO" id="GO:0005737">
    <property type="term" value="C:cytoplasm"/>
    <property type="evidence" value="ECO:0007669"/>
    <property type="project" value="TreeGrafter"/>
</dbReference>
<dbReference type="InterPro" id="IPR006680">
    <property type="entry name" value="Amidohydro-rel"/>
</dbReference>
<dbReference type="InterPro" id="IPR011059">
    <property type="entry name" value="Metal-dep_hydrolase_composite"/>
</dbReference>
<gene>
    <name evidence="9" type="ORF">JF888_08430</name>
</gene>
<dbReference type="RefSeq" id="WP_338178812.1">
    <property type="nucleotide sequence ID" value="NZ_JAEKNQ010000033.1"/>
</dbReference>
<keyword evidence="6" id="KW-0665">Pyrimidine biosynthesis</keyword>
<evidence type="ECO:0000256" key="3">
    <source>
        <dbReference type="ARBA" id="ARBA00010286"/>
    </source>
</evidence>
<dbReference type="PANTHER" id="PTHR43668:SF2">
    <property type="entry name" value="ALLANTOINASE"/>
    <property type="match status" value="1"/>
</dbReference>
<evidence type="ECO:0000259" key="8">
    <source>
        <dbReference type="Pfam" id="PF12890"/>
    </source>
</evidence>
<comment type="cofactor">
    <cofactor evidence="1">
        <name>Zn(2+)</name>
        <dbReference type="ChEBI" id="CHEBI:29105"/>
    </cofactor>
</comment>
<dbReference type="GO" id="GO:0004038">
    <property type="term" value="F:allantoinase activity"/>
    <property type="evidence" value="ECO:0007669"/>
    <property type="project" value="TreeGrafter"/>
</dbReference>
<dbReference type="GO" id="GO:0046872">
    <property type="term" value="F:metal ion binding"/>
    <property type="evidence" value="ECO:0007669"/>
    <property type="project" value="UniProtKB-KW"/>
</dbReference>
<evidence type="ECO:0000256" key="2">
    <source>
        <dbReference type="ARBA" id="ARBA00002368"/>
    </source>
</evidence>
<evidence type="ECO:0000313" key="9">
    <source>
        <dbReference type="EMBL" id="MBJ7603196.1"/>
    </source>
</evidence>
<feature type="domain" description="Dihydroorotase catalytic" evidence="8">
    <location>
        <begin position="50"/>
        <end position="99"/>
    </location>
</feature>
<sequence length="457" mass="48329">MSDFVIRGALVLTGEGPRPVDVSVRDGLLETVGKVPGTELETVDAAGLWLLPGAIDAHVHSRDPGLPEKEDFISLTRAAAAGGVTTLVDMPNTVPAVDSPAVFLEKVERLSERSLVDFGLWGILRSSTQPDELLGLLDAGAMGIKALLGYALSKEDGRVIYTLDFGQPGIEAPPDYGSLVRLAPVLARVDGVLAVHAEDPGVLRELGRPADSYAEVLAGRPALAEAIAIAALGQISLATGLRVRVVHISSELGLNAARSALSAGARLDLETCPHYLWLSAEDAERLGPPMKVYPPVKQPADRTALIAAVKDGLIPTVATDHAPHTDEEKLARSWADTAPGSPGVQMLYLSCLELARRLGDPWLAASWVAEGPARALKLRPRKGVIAPGTEADLVLVDPAAATVVEPKIMHSLQKHSALDGLRFEFAIRSVWCRGQLVAQDGRPVGAPGWGRLVSPNR</sequence>
<comment type="caution">
    <text evidence="9">The sequence shown here is derived from an EMBL/GenBank/DDBJ whole genome shotgun (WGS) entry which is preliminary data.</text>
</comment>
<dbReference type="AlphaFoldDB" id="A0A934KGR6"/>
<dbReference type="SUPFAM" id="SSF51556">
    <property type="entry name" value="Metallo-dependent hydrolases"/>
    <property type="match status" value="1"/>
</dbReference>
<dbReference type="SUPFAM" id="SSF51338">
    <property type="entry name" value="Composite domain of metallo-dependent hydrolases"/>
    <property type="match status" value="1"/>
</dbReference>
<dbReference type="InterPro" id="IPR050138">
    <property type="entry name" value="DHOase/Allantoinase_Hydrolase"/>
</dbReference>